<name>A0AAN9AB48_HALRR</name>
<sequence>MRYLIPLPSMPIHSTPPFPPVLNRTLTHTTRHPTPSSFRPIRNFCHIFRHLRRGCKVTPMSFTKIMRWDDKTFMTGGDKGQYGMLHNLLTRDGWQKDSKGFQVIGWARPIYARGEELMDDDE</sequence>
<evidence type="ECO:0000313" key="1">
    <source>
        <dbReference type="EMBL" id="KAK7081488.1"/>
    </source>
</evidence>
<organism evidence="1 2">
    <name type="scientific">Halocaridina rubra</name>
    <name type="common">Hawaiian red shrimp</name>
    <dbReference type="NCBI Taxonomy" id="373956"/>
    <lineage>
        <taxon>Eukaryota</taxon>
        <taxon>Metazoa</taxon>
        <taxon>Ecdysozoa</taxon>
        <taxon>Arthropoda</taxon>
        <taxon>Crustacea</taxon>
        <taxon>Multicrustacea</taxon>
        <taxon>Malacostraca</taxon>
        <taxon>Eumalacostraca</taxon>
        <taxon>Eucarida</taxon>
        <taxon>Decapoda</taxon>
        <taxon>Pleocyemata</taxon>
        <taxon>Caridea</taxon>
        <taxon>Atyoidea</taxon>
        <taxon>Atyidae</taxon>
        <taxon>Halocaridina</taxon>
    </lineage>
</organism>
<protein>
    <submittedName>
        <fullName evidence="1">Uncharacterized protein</fullName>
    </submittedName>
</protein>
<keyword evidence="2" id="KW-1185">Reference proteome</keyword>
<gene>
    <name evidence="1" type="ORF">SK128_008993</name>
</gene>
<accession>A0AAN9AB48</accession>
<comment type="caution">
    <text evidence="1">The sequence shown here is derived from an EMBL/GenBank/DDBJ whole genome shotgun (WGS) entry which is preliminary data.</text>
</comment>
<evidence type="ECO:0000313" key="2">
    <source>
        <dbReference type="Proteomes" id="UP001381693"/>
    </source>
</evidence>
<proteinExistence type="predicted"/>
<dbReference type="EMBL" id="JAXCGZ010004790">
    <property type="protein sequence ID" value="KAK7081488.1"/>
    <property type="molecule type" value="Genomic_DNA"/>
</dbReference>
<dbReference type="AlphaFoldDB" id="A0AAN9AB48"/>
<reference evidence="1 2" key="1">
    <citation type="submission" date="2023-11" db="EMBL/GenBank/DDBJ databases">
        <title>Halocaridina rubra genome assembly.</title>
        <authorList>
            <person name="Smith C."/>
        </authorList>
    </citation>
    <scope>NUCLEOTIDE SEQUENCE [LARGE SCALE GENOMIC DNA]</scope>
    <source>
        <strain evidence="1">EP-1</strain>
        <tissue evidence="1">Whole</tissue>
    </source>
</reference>
<dbReference type="Proteomes" id="UP001381693">
    <property type="component" value="Unassembled WGS sequence"/>
</dbReference>